<accession>A0A8S5UN35</accession>
<sequence length="115" mass="13902">MRLKKRETDFRAISRDSMRRDFNRVQTYHQKEKRPEIKKQPELNAVRRIAFISENSSYYKQRFLIVGKLVRIIKPIETGGFICEFVYDADRRALNDNAGWSDMKKEYLFDCIKFK</sequence>
<evidence type="ECO:0000313" key="1">
    <source>
        <dbReference type="EMBL" id="DAF95896.1"/>
    </source>
</evidence>
<dbReference type="EMBL" id="BK016111">
    <property type="protein sequence ID" value="DAF95896.1"/>
    <property type="molecule type" value="Genomic_DNA"/>
</dbReference>
<protein>
    <submittedName>
        <fullName evidence="1">Uncharacterized protein</fullName>
    </submittedName>
</protein>
<proteinExistence type="predicted"/>
<name>A0A8S5UN35_9CAUD</name>
<organism evidence="1">
    <name type="scientific">Siphoviridae sp. ctzr51</name>
    <dbReference type="NCBI Taxonomy" id="2825751"/>
    <lineage>
        <taxon>Viruses</taxon>
        <taxon>Duplodnaviria</taxon>
        <taxon>Heunggongvirae</taxon>
        <taxon>Uroviricota</taxon>
        <taxon>Caudoviricetes</taxon>
    </lineage>
</organism>
<reference evidence="1" key="1">
    <citation type="journal article" date="2021" name="Proc. Natl. Acad. Sci. U.S.A.">
        <title>A Catalog of Tens of Thousands of Viruses from Human Metagenomes Reveals Hidden Associations with Chronic Diseases.</title>
        <authorList>
            <person name="Tisza M.J."/>
            <person name="Buck C.B."/>
        </authorList>
    </citation>
    <scope>NUCLEOTIDE SEQUENCE</scope>
    <source>
        <strain evidence="1">Ctzr51</strain>
    </source>
</reference>